<evidence type="ECO:0000256" key="1">
    <source>
        <dbReference type="ARBA" id="ARBA00023015"/>
    </source>
</evidence>
<dbReference type="PANTHER" id="PTHR30154:SF34">
    <property type="entry name" value="TRANSCRIPTIONAL REGULATOR AZLB"/>
    <property type="match status" value="1"/>
</dbReference>
<evidence type="ECO:0000259" key="4">
    <source>
        <dbReference type="PROSITE" id="PS50956"/>
    </source>
</evidence>
<dbReference type="Pfam" id="PF13412">
    <property type="entry name" value="HTH_24"/>
    <property type="match status" value="1"/>
</dbReference>
<dbReference type="Proteomes" id="UP000027093">
    <property type="component" value="Chromosome"/>
</dbReference>
<keyword evidence="6" id="KW-1185">Reference proteome</keyword>
<evidence type="ECO:0000313" key="5">
    <source>
        <dbReference type="EMBL" id="AIC15450.1"/>
    </source>
</evidence>
<dbReference type="STRING" id="926571.NVIE_012170"/>
<dbReference type="PRINTS" id="PR00033">
    <property type="entry name" value="HTHASNC"/>
</dbReference>
<dbReference type="Gene3D" id="3.30.70.920">
    <property type="match status" value="1"/>
</dbReference>
<dbReference type="HOGENOM" id="CLU_091233_5_4_2"/>
<dbReference type="AlphaFoldDB" id="A0A060HJL6"/>
<dbReference type="Gene3D" id="1.10.10.10">
    <property type="entry name" value="Winged helix-like DNA-binding domain superfamily/Winged helix DNA-binding domain"/>
    <property type="match status" value="1"/>
</dbReference>
<dbReference type="InterPro" id="IPR019887">
    <property type="entry name" value="Tscrpt_reg_AsnC/Lrp_C"/>
</dbReference>
<dbReference type="SMART" id="SM00344">
    <property type="entry name" value="HTH_ASNC"/>
    <property type="match status" value="1"/>
</dbReference>
<dbReference type="KEGG" id="nvn:NVIE_012170"/>
<evidence type="ECO:0000256" key="2">
    <source>
        <dbReference type="ARBA" id="ARBA00023125"/>
    </source>
</evidence>
<dbReference type="InterPro" id="IPR011008">
    <property type="entry name" value="Dimeric_a/b-barrel"/>
</dbReference>
<dbReference type="SUPFAM" id="SSF46785">
    <property type="entry name" value="Winged helix' DNA-binding domain"/>
    <property type="match status" value="1"/>
</dbReference>
<dbReference type="InterPro" id="IPR036388">
    <property type="entry name" value="WH-like_DNA-bd_sf"/>
</dbReference>
<dbReference type="CDD" id="cd00090">
    <property type="entry name" value="HTH_ARSR"/>
    <property type="match status" value="1"/>
</dbReference>
<dbReference type="GO" id="GO:0043565">
    <property type="term" value="F:sequence-specific DNA binding"/>
    <property type="evidence" value="ECO:0007669"/>
    <property type="project" value="InterPro"/>
</dbReference>
<dbReference type="GO" id="GO:0005829">
    <property type="term" value="C:cytosol"/>
    <property type="evidence" value="ECO:0007669"/>
    <property type="project" value="TreeGrafter"/>
</dbReference>
<dbReference type="PROSITE" id="PS50956">
    <property type="entry name" value="HTH_ASNC_2"/>
    <property type="match status" value="1"/>
</dbReference>
<feature type="domain" description="HTH asnC-type" evidence="4">
    <location>
        <begin position="6"/>
        <end position="67"/>
    </location>
</feature>
<protein>
    <submittedName>
        <fullName evidence="5">Putative HTH-type transcriptional regulator</fullName>
    </submittedName>
</protein>
<dbReference type="Pfam" id="PF01037">
    <property type="entry name" value="AsnC_trans_reg"/>
    <property type="match status" value="1"/>
</dbReference>
<dbReference type="EMBL" id="CP007536">
    <property type="protein sequence ID" value="AIC15450.1"/>
    <property type="molecule type" value="Genomic_DNA"/>
</dbReference>
<accession>A0A060HJL6</accession>
<dbReference type="InterPro" id="IPR019888">
    <property type="entry name" value="Tscrpt_reg_AsnC-like"/>
</dbReference>
<dbReference type="SUPFAM" id="SSF54909">
    <property type="entry name" value="Dimeric alpha+beta barrel"/>
    <property type="match status" value="1"/>
</dbReference>
<gene>
    <name evidence="5" type="ORF">NVIE_012170</name>
</gene>
<name>A0A060HJL6_9ARCH</name>
<dbReference type="InterPro" id="IPR011991">
    <property type="entry name" value="ArsR-like_HTH"/>
</dbReference>
<dbReference type="InterPro" id="IPR000485">
    <property type="entry name" value="AsnC-type_HTH_dom"/>
</dbReference>
<dbReference type="GO" id="GO:0043200">
    <property type="term" value="P:response to amino acid"/>
    <property type="evidence" value="ECO:0007669"/>
    <property type="project" value="TreeGrafter"/>
</dbReference>
<dbReference type="InterPro" id="IPR036390">
    <property type="entry name" value="WH_DNA-bd_sf"/>
</dbReference>
<proteinExistence type="predicted"/>
<organism evidence="5 6">
    <name type="scientific">Nitrososphaera viennensis EN76</name>
    <dbReference type="NCBI Taxonomy" id="926571"/>
    <lineage>
        <taxon>Archaea</taxon>
        <taxon>Nitrososphaerota</taxon>
        <taxon>Nitrososphaeria</taxon>
        <taxon>Nitrososphaerales</taxon>
        <taxon>Nitrososphaeraceae</taxon>
        <taxon>Nitrososphaera</taxon>
    </lineage>
</organism>
<reference evidence="5 6" key="1">
    <citation type="journal article" date="2014" name="Int. J. Syst. Evol. Microbiol.">
        <title>Nitrososphaera viennensis gen. nov., sp. nov., an aerobic and mesophilic, ammonia-oxidizing archaeon from soil and a member of the archaeal phylum Thaumarchaeota.</title>
        <authorList>
            <person name="Stieglmeier M."/>
            <person name="Klingl A."/>
            <person name="Alves R.J."/>
            <person name="Rittmann S.K."/>
            <person name="Melcher M."/>
            <person name="Leisch N."/>
            <person name="Schleper C."/>
        </authorList>
    </citation>
    <scope>NUCLEOTIDE SEQUENCE [LARGE SCALE GENOMIC DNA]</scope>
    <source>
        <strain evidence="5">EN76</strain>
    </source>
</reference>
<evidence type="ECO:0000256" key="3">
    <source>
        <dbReference type="ARBA" id="ARBA00023163"/>
    </source>
</evidence>
<keyword evidence="1" id="KW-0805">Transcription regulation</keyword>
<evidence type="ECO:0000313" key="6">
    <source>
        <dbReference type="Proteomes" id="UP000027093"/>
    </source>
</evidence>
<keyword evidence="3" id="KW-0804">Transcription</keyword>
<keyword evidence="2" id="KW-0238">DNA-binding</keyword>
<sequence>MHDGHMDKTDVKILEKLLADARMSYRRIAEEIGVSPPTVLARVEKLQKEGVVKSYSAMLDHEKLGYDLTAIIDITAAKGKIIEIEKQIARFPNVCAVYDITGLTDMTVIAKFKNRKELSNFVKKDLSLPYVERTNTHVVLITVKEDFRFVES</sequence>
<dbReference type="PANTHER" id="PTHR30154">
    <property type="entry name" value="LEUCINE-RESPONSIVE REGULATORY PROTEIN"/>
    <property type="match status" value="1"/>
</dbReference>